<feature type="region of interest" description="Disordered" evidence="1">
    <location>
        <begin position="1"/>
        <end position="25"/>
    </location>
</feature>
<accession>A0A7U3ZRS9</accession>
<dbReference type="Proteomes" id="UP000000493">
    <property type="component" value="Plasmid pRUNSL03"/>
</dbReference>
<sequence>MKTEKANSRGGKRENAGRPRRFENPTTINFKCELATKLKAKQKYGSDLNKMFNEWLSGLLR</sequence>
<dbReference type="KEGG" id="rsi:Runsl_5850"/>
<evidence type="ECO:0000313" key="3">
    <source>
        <dbReference type="Proteomes" id="UP000000493"/>
    </source>
</evidence>
<name>A0A7U3ZRS9_RUNSL</name>
<protein>
    <submittedName>
        <fullName evidence="2">Uncharacterized protein</fullName>
    </submittedName>
</protein>
<evidence type="ECO:0000256" key="1">
    <source>
        <dbReference type="SAM" id="MobiDB-lite"/>
    </source>
</evidence>
<feature type="compositionally biased region" description="Basic and acidic residues" evidence="1">
    <location>
        <begin position="1"/>
        <end position="23"/>
    </location>
</feature>
<reference evidence="2 3" key="2">
    <citation type="journal article" date="2012" name="Stand. Genomic Sci.">
        <title>Complete genome sequence of the aquatic bacterium Runella slithyformis type strain (LSU 4(T)).</title>
        <authorList>
            <person name="Copeland A."/>
            <person name="Zhang X."/>
            <person name="Misra M."/>
            <person name="Lapidus A."/>
            <person name="Nolan M."/>
            <person name="Lucas S."/>
            <person name="Deshpande S."/>
            <person name="Cheng J.F."/>
            <person name="Tapia R."/>
            <person name="Goodwin L.A."/>
            <person name="Pitluck S."/>
            <person name="Liolios K."/>
            <person name="Pagani I."/>
            <person name="Ivanova N."/>
            <person name="Mikhailova N."/>
            <person name="Pati A."/>
            <person name="Chen A."/>
            <person name="Palaniappan K."/>
            <person name="Land M."/>
            <person name="Hauser L."/>
            <person name="Pan C."/>
            <person name="Jeffries C.D."/>
            <person name="Detter J.C."/>
            <person name="Brambilla E.M."/>
            <person name="Rohde M."/>
            <person name="Djao O.D."/>
            <person name="Goker M."/>
            <person name="Sikorski J."/>
            <person name="Tindall B.J."/>
            <person name="Woyke T."/>
            <person name="Bristow J."/>
            <person name="Eisen J.A."/>
            <person name="Markowitz V."/>
            <person name="Hugenholtz P."/>
            <person name="Kyrpides N.C."/>
            <person name="Klenk H.P."/>
            <person name="Mavromatis K."/>
        </authorList>
    </citation>
    <scope>NUCLEOTIDE SEQUENCE [LARGE SCALE GENOMIC DNA]</scope>
    <source>
        <strain evidence="3">ATCC 29530 / DSM 19594 / LMG 11500 / NCIMB 11436 / LSU 4</strain>
    </source>
</reference>
<reference evidence="3" key="1">
    <citation type="submission" date="2011-06" db="EMBL/GenBank/DDBJ databases">
        <title>The complete genome of plasmid 3 of Runella slithyformis DSM 19594.</title>
        <authorList>
            <consortium name="US DOE Joint Genome Institute (JGI-PGF)"/>
            <person name="Lucas S."/>
            <person name="Han J."/>
            <person name="Lapidus A."/>
            <person name="Bruce D."/>
            <person name="Goodwin L."/>
            <person name="Pitluck S."/>
            <person name="Peters L."/>
            <person name="Kyrpides N."/>
            <person name="Mavromatis K."/>
            <person name="Ivanova N."/>
            <person name="Ovchinnikova G."/>
            <person name="Zhang X."/>
            <person name="Misra M."/>
            <person name="Detter J.C."/>
            <person name="Tapia R."/>
            <person name="Han C."/>
            <person name="Land M."/>
            <person name="Hauser L."/>
            <person name="Markowitz V."/>
            <person name="Cheng J.-F."/>
            <person name="Hugenholtz P."/>
            <person name="Woyke T."/>
            <person name="Wu D."/>
            <person name="Tindall B."/>
            <person name="Faehrich R."/>
            <person name="Brambilla E."/>
            <person name="Klenk H.-P."/>
            <person name="Eisen J.A."/>
        </authorList>
    </citation>
    <scope>NUCLEOTIDE SEQUENCE [LARGE SCALE GENOMIC DNA]</scope>
    <source>
        <strain evidence="3">ATCC 29530 / DSM 19594 / LMG 11500 / NCIMB 11436 / LSU 4</strain>
        <plasmid evidence="3">pRUNSL03</plasmid>
    </source>
</reference>
<geneLocation type="plasmid" evidence="2 3">
    <name>pRUNSL03</name>
</geneLocation>
<keyword evidence="2" id="KW-0614">Plasmid</keyword>
<organism evidence="2 3">
    <name type="scientific">Runella slithyformis (strain ATCC 29530 / DSM 19594 / LMG 11500 / NCIMB 11436 / LSU 4)</name>
    <dbReference type="NCBI Taxonomy" id="761193"/>
    <lineage>
        <taxon>Bacteria</taxon>
        <taxon>Pseudomonadati</taxon>
        <taxon>Bacteroidota</taxon>
        <taxon>Cytophagia</taxon>
        <taxon>Cytophagales</taxon>
        <taxon>Spirosomataceae</taxon>
        <taxon>Runella</taxon>
    </lineage>
</organism>
<evidence type="ECO:0000313" key="2">
    <source>
        <dbReference type="EMBL" id="AEI52147.1"/>
    </source>
</evidence>
<gene>
    <name evidence="2" type="ordered locus">Runsl_5850</name>
</gene>
<dbReference type="AlphaFoldDB" id="A0A7U3ZRS9"/>
<dbReference type="RefSeq" id="WP_013921728.1">
    <property type="nucleotide sequence ID" value="NC_015694.1"/>
</dbReference>
<proteinExistence type="predicted"/>
<dbReference type="EMBL" id="CP002862">
    <property type="protein sequence ID" value="AEI52147.1"/>
    <property type="molecule type" value="Genomic_DNA"/>
</dbReference>
<keyword evidence="3" id="KW-1185">Reference proteome</keyword>